<protein>
    <submittedName>
        <fullName evidence="7">Type 1 fimbriae major subunit</fullName>
    </submittedName>
</protein>
<dbReference type="OrthoDB" id="6455611at2"/>
<dbReference type="Gene3D" id="2.60.40.1090">
    <property type="entry name" value="Fimbrial-type adhesion domain"/>
    <property type="match status" value="1"/>
</dbReference>
<reference evidence="7 8" key="1">
    <citation type="submission" date="2016-04" db="EMBL/GenBank/DDBJ databases">
        <title>ATOL: Assembling a taxonomically balanced genome-scale reconstruction of the evolutionary history of the Enterobacteriaceae.</title>
        <authorList>
            <person name="Plunkett G.III."/>
            <person name="Neeno-Eckwall E.C."/>
            <person name="Glasner J.D."/>
            <person name="Perna N.T."/>
        </authorList>
    </citation>
    <scope>NUCLEOTIDE SEQUENCE [LARGE SCALE GENOMIC DNA]</scope>
    <source>
        <strain evidence="7 8">ATCC 19692</strain>
    </source>
</reference>
<accession>A0A198GM57</accession>
<dbReference type="PANTHER" id="PTHR33420">
    <property type="entry name" value="FIMBRIAL SUBUNIT ELFA-RELATED"/>
    <property type="match status" value="1"/>
</dbReference>
<evidence type="ECO:0000313" key="7">
    <source>
        <dbReference type="EMBL" id="OAT37980.1"/>
    </source>
</evidence>
<sequence>MKYNLILLSILFSCISLSSYAIGKTHVIIDGGMVHMRGSISEPACSVSPESQNQIIDLGVISSNKFHGVGSRSVKIPFTLKLMDCNKNISDKVSFLMLGDVNKTDGRIFNIVDQISSASGVGIALYNQEDDIIIPNSDNKYIFIKENKTELNFSARYIATHDHVIGGKADATVLFIIKYN</sequence>
<evidence type="ECO:0000256" key="5">
    <source>
        <dbReference type="SAM" id="SignalP"/>
    </source>
</evidence>
<feature type="signal peptide" evidence="5">
    <location>
        <begin position="1"/>
        <end position="21"/>
    </location>
</feature>
<feature type="domain" description="Fimbrial-type adhesion" evidence="6">
    <location>
        <begin position="35"/>
        <end position="179"/>
    </location>
</feature>
<evidence type="ECO:0000256" key="3">
    <source>
        <dbReference type="ARBA" id="ARBA00022729"/>
    </source>
</evidence>
<comment type="subcellular location">
    <subcellularLocation>
        <location evidence="1">Fimbrium</location>
    </subcellularLocation>
</comment>
<evidence type="ECO:0000313" key="8">
    <source>
        <dbReference type="Proteomes" id="UP000094023"/>
    </source>
</evidence>
<dbReference type="PANTHER" id="PTHR33420:SF12">
    <property type="entry name" value="FIMBRIN-LIKE PROTEIN FIMI-RELATED"/>
    <property type="match status" value="1"/>
</dbReference>
<keyword evidence="3 5" id="KW-0732">Signal</keyword>
<evidence type="ECO:0000259" key="6">
    <source>
        <dbReference type="Pfam" id="PF00419"/>
    </source>
</evidence>
<dbReference type="InterPro" id="IPR036937">
    <property type="entry name" value="Adhesion_dom_fimbrial_sf"/>
</dbReference>
<name>A0A198GM57_9GAMM</name>
<dbReference type="SUPFAM" id="SSF49401">
    <property type="entry name" value="Bacterial adhesins"/>
    <property type="match status" value="1"/>
</dbReference>
<gene>
    <name evidence="7" type="ORF">M983_0282</name>
</gene>
<evidence type="ECO:0000256" key="4">
    <source>
        <dbReference type="ARBA" id="ARBA00023263"/>
    </source>
</evidence>
<proteinExistence type="inferred from homology"/>
<dbReference type="InterPro" id="IPR008966">
    <property type="entry name" value="Adhesion_dom_sf"/>
</dbReference>
<dbReference type="InterPro" id="IPR050263">
    <property type="entry name" value="Bact_Fimbrial_Adh_Pro"/>
</dbReference>
<dbReference type="STRING" id="1354337.M983_0282"/>
<organism evidence="7 8">
    <name type="scientific">Proteus myxofaciens ATCC 19692</name>
    <dbReference type="NCBI Taxonomy" id="1354337"/>
    <lineage>
        <taxon>Bacteria</taxon>
        <taxon>Pseudomonadati</taxon>
        <taxon>Pseudomonadota</taxon>
        <taxon>Gammaproteobacteria</taxon>
        <taxon>Enterobacterales</taxon>
        <taxon>Morganellaceae</taxon>
        <taxon>Proteus</taxon>
    </lineage>
</organism>
<keyword evidence="8" id="KW-1185">Reference proteome</keyword>
<dbReference type="GO" id="GO:0009289">
    <property type="term" value="C:pilus"/>
    <property type="evidence" value="ECO:0007669"/>
    <property type="project" value="UniProtKB-SubCell"/>
</dbReference>
<dbReference type="RefSeq" id="WP_066745917.1">
    <property type="nucleotide sequence ID" value="NZ_LXEN01000013.1"/>
</dbReference>
<dbReference type="GO" id="GO:0043709">
    <property type="term" value="P:cell adhesion involved in single-species biofilm formation"/>
    <property type="evidence" value="ECO:0007669"/>
    <property type="project" value="TreeGrafter"/>
</dbReference>
<dbReference type="InterPro" id="IPR000259">
    <property type="entry name" value="Adhesion_dom_fimbrial"/>
</dbReference>
<feature type="chain" id="PRO_5008279165" evidence="5">
    <location>
        <begin position="22"/>
        <end position="180"/>
    </location>
</feature>
<dbReference type="Pfam" id="PF00419">
    <property type="entry name" value="Fimbrial"/>
    <property type="match status" value="1"/>
</dbReference>
<evidence type="ECO:0000256" key="1">
    <source>
        <dbReference type="ARBA" id="ARBA00004561"/>
    </source>
</evidence>
<dbReference type="AlphaFoldDB" id="A0A198GM57"/>
<keyword evidence="4" id="KW-0281">Fimbrium</keyword>
<dbReference type="EMBL" id="LXEN01000013">
    <property type="protein sequence ID" value="OAT37980.1"/>
    <property type="molecule type" value="Genomic_DNA"/>
</dbReference>
<comment type="caution">
    <text evidence="7">The sequence shown here is derived from an EMBL/GenBank/DDBJ whole genome shotgun (WGS) entry which is preliminary data.</text>
</comment>
<evidence type="ECO:0000256" key="2">
    <source>
        <dbReference type="ARBA" id="ARBA00006671"/>
    </source>
</evidence>
<comment type="similarity">
    <text evidence="2">Belongs to the fimbrial protein family.</text>
</comment>
<dbReference type="Proteomes" id="UP000094023">
    <property type="component" value="Unassembled WGS sequence"/>
</dbReference>